<evidence type="ECO:0000256" key="1">
    <source>
        <dbReference type="SAM" id="Phobius"/>
    </source>
</evidence>
<name>A0A7C2P3P9_9PLAN</name>
<accession>A0A7C2P3P9</accession>
<keyword evidence="1" id="KW-0472">Membrane</keyword>
<keyword evidence="1" id="KW-0812">Transmembrane</keyword>
<comment type="caution">
    <text evidence="2">The sequence shown here is derived from an EMBL/GenBank/DDBJ whole genome shotgun (WGS) entry which is preliminary data.</text>
</comment>
<organism evidence="2">
    <name type="scientific">Schlesneria paludicola</name>
    <dbReference type="NCBI Taxonomy" id="360056"/>
    <lineage>
        <taxon>Bacteria</taxon>
        <taxon>Pseudomonadati</taxon>
        <taxon>Planctomycetota</taxon>
        <taxon>Planctomycetia</taxon>
        <taxon>Planctomycetales</taxon>
        <taxon>Planctomycetaceae</taxon>
        <taxon>Schlesneria</taxon>
    </lineage>
</organism>
<sequence>MFWPYVFVLVDEDPPGIECLSRSKDYTAQNWGAVFVLVLAAFAINLLGVCALGIGLIFTAPLTSLMMAVAYCKMSGQRTMA</sequence>
<gene>
    <name evidence="2" type="ORF">ENQ76_00910</name>
</gene>
<proteinExistence type="predicted"/>
<dbReference type="AlphaFoldDB" id="A0A7C2P3P9"/>
<evidence type="ECO:0000313" key="2">
    <source>
        <dbReference type="EMBL" id="HEN14015.1"/>
    </source>
</evidence>
<feature type="transmembrane region" description="Helical" evidence="1">
    <location>
        <begin position="31"/>
        <end position="58"/>
    </location>
</feature>
<reference evidence="2" key="1">
    <citation type="journal article" date="2020" name="mSystems">
        <title>Genome- and Community-Level Interaction Insights into Carbon Utilization and Element Cycling Functions of Hydrothermarchaeota in Hydrothermal Sediment.</title>
        <authorList>
            <person name="Zhou Z."/>
            <person name="Liu Y."/>
            <person name="Xu W."/>
            <person name="Pan J."/>
            <person name="Luo Z.H."/>
            <person name="Li M."/>
        </authorList>
    </citation>
    <scope>NUCLEOTIDE SEQUENCE [LARGE SCALE GENOMIC DNA]</scope>
    <source>
        <strain evidence="2">SpSt-339</strain>
    </source>
</reference>
<dbReference type="EMBL" id="DSOK01000027">
    <property type="protein sequence ID" value="HEN14015.1"/>
    <property type="molecule type" value="Genomic_DNA"/>
</dbReference>
<protein>
    <submittedName>
        <fullName evidence="2">Uncharacterized protein</fullName>
    </submittedName>
</protein>
<keyword evidence="1" id="KW-1133">Transmembrane helix</keyword>